<evidence type="ECO:0000313" key="3">
    <source>
        <dbReference type="Proteomes" id="UP000320948"/>
    </source>
</evidence>
<proteinExistence type="predicted"/>
<dbReference type="Pfam" id="PF23571">
    <property type="entry name" value="GH3_M"/>
    <property type="match status" value="1"/>
</dbReference>
<dbReference type="Proteomes" id="UP000320948">
    <property type="component" value="Unassembled WGS sequence"/>
</dbReference>
<evidence type="ECO:0000313" key="2">
    <source>
        <dbReference type="EMBL" id="TKW61278.1"/>
    </source>
</evidence>
<sequence>MTNMPASIASQQAALRGLLKAGVGCSLFNQLGLGRLGSFKDFDILYQGFCRAVPVQGPRVFMDSLAKMLPQQGLAPLQVLQSPNLVSKGKPLAATLWRGTTLPVSSAATRDHLAVEEIQRKRLLQQGVQVKGSFFYLFEQEASKLEASVGQPLPVPLRGWHELVEMEGSKASFLPWKKRHALPQYSALPRGGSRWQWFNAMQDVLKAHGKDVDVLVSNPRTLIDFCLYVSQQSGRFVALREMVPNLKVLALNHYDLGLQRTELGYLLHGLPHVRWTQWMYQPTGIQAWQDDVNIRQRLTLQTDGQMFYEFVPVEDIDPEGRFARSYRRLYAGQVEAGHEYCLIVSNLSGLLGVSTGLIVRVMNTEPLQIVAKGPVVKLNGLGEALREEALLESLSNINSALNGQGVFVRDALMGHVIAERQPFWVLEVSRPLAELPGPVMDSIAKRLHSELDLRSAGYRSAYRAAAFRPPQVHFVPMGTFAAAFTTSPDFSQFDHSPDAALCKRVLNAAWESQMYEAV</sequence>
<organism evidence="2 3">
    <name type="scientific">Blastochloris viridis</name>
    <name type="common">Rhodopseudomonas viridis</name>
    <dbReference type="NCBI Taxonomy" id="1079"/>
    <lineage>
        <taxon>Bacteria</taxon>
        <taxon>Pseudomonadati</taxon>
        <taxon>Pseudomonadota</taxon>
        <taxon>Alphaproteobacteria</taxon>
        <taxon>Hyphomicrobiales</taxon>
        <taxon>Blastochloridaceae</taxon>
        <taxon>Blastochloris</taxon>
    </lineage>
</organism>
<evidence type="ECO:0000259" key="1">
    <source>
        <dbReference type="Pfam" id="PF23571"/>
    </source>
</evidence>
<accession>A0A6N4RDR5</accession>
<dbReference type="InterPro" id="IPR055377">
    <property type="entry name" value="GH3_M"/>
</dbReference>
<dbReference type="AlphaFoldDB" id="A0A6N4RDR5"/>
<comment type="caution">
    <text evidence="2">The sequence shown here is derived from an EMBL/GenBank/DDBJ whole genome shotgun (WGS) entry which is preliminary data.</text>
</comment>
<name>A0A6N4RDR5_BLAVI</name>
<dbReference type="EMBL" id="VAFM01000001">
    <property type="protein sequence ID" value="TKW61278.1"/>
    <property type="molecule type" value="Genomic_DNA"/>
</dbReference>
<reference evidence="2 3" key="1">
    <citation type="journal article" date="2017" name="Nat. Commun.">
        <title>In situ click chemistry generation of cyclooxygenase-2 inhibitors.</title>
        <authorList>
            <person name="Bhardwaj A."/>
            <person name="Kaur J."/>
            <person name="Wuest M."/>
            <person name="Wuest F."/>
        </authorList>
    </citation>
    <scope>NUCLEOTIDE SEQUENCE [LARGE SCALE GENOMIC DNA]</scope>
    <source>
        <strain evidence="2">S2_018_000_R2_106</strain>
    </source>
</reference>
<protein>
    <submittedName>
        <fullName evidence="2">GH3 auxin-responsive promoter family protein</fullName>
    </submittedName>
</protein>
<feature type="domain" description="GH3 middle" evidence="1">
    <location>
        <begin position="303"/>
        <end position="364"/>
    </location>
</feature>
<gene>
    <name evidence="2" type="ORF">DI628_01215</name>
</gene>